<dbReference type="Proteomes" id="UP000199519">
    <property type="component" value="Unassembled WGS sequence"/>
</dbReference>
<dbReference type="InterPro" id="IPR036005">
    <property type="entry name" value="Creatinase/aminopeptidase-like"/>
</dbReference>
<proteinExistence type="inferred from homology"/>
<dbReference type="PANTHER" id="PTHR46112">
    <property type="entry name" value="AMINOPEPTIDASE"/>
    <property type="match status" value="1"/>
</dbReference>
<feature type="domain" description="Peptidase M24" evidence="4">
    <location>
        <begin position="137"/>
        <end position="339"/>
    </location>
</feature>
<dbReference type="PANTHER" id="PTHR46112:SF3">
    <property type="entry name" value="AMINOPEPTIDASE YPDF"/>
    <property type="match status" value="1"/>
</dbReference>
<name>A0A1G6I005_9FIRM</name>
<dbReference type="Proteomes" id="UP000295472">
    <property type="component" value="Unassembled WGS sequence"/>
</dbReference>
<evidence type="ECO:0000256" key="1">
    <source>
        <dbReference type="ARBA" id="ARBA00008766"/>
    </source>
</evidence>
<dbReference type="AlphaFoldDB" id="A0A1G6I005"/>
<evidence type="ECO:0000313" key="12">
    <source>
        <dbReference type="EMBL" id="TDX45365.1"/>
    </source>
</evidence>
<evidence type="ECO:0000313" key="19">
    <source>
        <dbReference type="Proteomes" id="UP000324896"/>
    </source>
</evidence>
<reference evidence="9 14" key="2">
    <citation type="submission" date="2016-10" db="EMBL/GenBank/DDBJ databases">
        <authorList>
            <person name="de Groot N.N."/>
        </authorList>
    </citation>
    <scope>NUCLEOTIDE SEQUENCE [LARGE SCALE GENOMIC DNA]</scope>
    <source>
        <strain evidence="9 14">WG7</strain>
    </source>
</reference>
<dbReference type="EMBL" id="FOHG01000001">
    <property type="protein sequence ID" value="SES62020.1"/>
    <property type="molecule type" value="Genomic_DNA"/>
</dbReference>
<dbReference type="EMBL" id="FNBJ01000001">
    <property type="protein sequence ID" value="SDE68181.1"/>
    <property type="molecule type" value="Genomic_DNA"/>
</dbReference>
<dbReference type="InterPro" id="IPR000587">
    <property type="entry name" value="Creatinase_N"/>
</dbReference>
<dbReference type="InterPro" id="IPR001131">
    <property type="entry name" value="Peptidase_M24B_aminopep-P_CS"/>
</dbReference>
<dbReference type="GO" id="GO:0004177">
    <property type="term" value="F:aminopeptidase activity"/>
    <property type="evidence" value="ECO:0007669"/>
    <property type="project" value="UniProtKB-KW"/>
</dbReference>
<keyword evidence="3" id="KW-0378">Hydrolase</keyword>
<dbReference type="SUPFAM" id="SSF55920">
    <property type="entry name" value="Creatinase/aminopeptidase"/>
    <property type="match status" value="1"/>
</dbReference>
<dbReference type="Proteomes" id="UP000295758">
    <property type="component" value="Unassembled WGS sequence"/>
</dbReference>
<gene>
    <name evidence="11" type="ORF">BY453_1097</name>
    <name evidence="12" type="ORF">C7954_10858</name>
    <name evidence="6" type="ORF">C8C78_11229</name>
    <name evidence="7" type="ORF">SAMN04488597_101223</name>
    <name evidence="8" type="ORF">SAMN04488598_10193</name>
    <name evidence="10" type="ORF">SAMN04515652_101198</name>
    <name evidence="9" type="ORF">SAMN04515654_10155</name>
</gene>
<sequence>MEKRINKLKEKLKEKQIEAFLVTKKENIRYLSQFTGTAGKLLITQNESIFITDFRYLDQAADQTNGCVIEEISSNFAEGFSELLKKKKIKNLSFESQDLNFKTYQKLKEKLKIESLNPQDSIVEELRMIKDQFEIDKIKKAVEIADQGFQFLVDFIQPGKTEREVALELEFFMKKQGGEANAFDFIVASGKRGALPHGVASDKKIEMGDLVTIDFGTVVQGYHSDITRTIAVGEPDNKLRDIFELVLTAQEKVIAEIKAGMSCFDADKIARDFIAEAGYKDNFGHGLGHGLGLEIHESPRLSYTSEAALKPGMVVTDEPGIYVSGLGGVRIEDDLLITENGCEVLNSAPKELIIL</sequence>
<dbReference type="EMBL" id="SOEF01000008">
    <property type="protein sequence ID" value="TDX45365.1"/>
    <property type="molecule type" value="Genomic_DNA"/>
</dbReference>
<evidence type="ECO:0000313" key="15">
    <source>
        <dbReference type="Proteomes" id="UP000199519"/>
    </source>
</evidence>
<evidence type="ECO:0000259" key="5">
    <source>
        <dbReference type="Pfam" id="PF01321"/>
    </source>
</evidence>
<reference evidence="6 16" key="3">
    <citation type="submission" date="2018-04" db="EMBL/GenBank/DDBJ databases">
        <title>Subsurface microbial communities from deep shales in Ohio and West Virginia, USA.</title>
        <authorList>
            <person name="Wrighton K."/>
        </authorList>
    </citation>
    <scope>NUCLEOTIDE SEQUENCE [LARGE SCALE GENOMIC DNA]</scope>
    <source>
        <strain evidence="12 17">DSMZ 11287</strain>
        <strain evidence="6 16">MSL28</strain>
    </source>
</reference>
<evidence type="ECO:0000313" key="11">
    <source>
        <dbReference type="EMBL" id="TDS31702.1"/>
    </source>
</evidence>
<organism evidence="7 19">
    <name type="scientific">Halanaerobium congolense</name>
    <dbReference type="NCBI Taxonomy" id="54121"/>
    <lineage>
        <taxon>Bacteria</taxon>
        <taxon>Bacillati</taxon>
        <taxon>Bacillota</taxon>
        <taxon>Clostridia</taxon>
        <taxon>Halanaerobiales</taxon>
        <taxon>Halanaerobiaceae</taxon>
        <taxon>Halanaerobium</taxon>
    </lineage>
</organism>
<keyword evidence="15" id="KW-1185">Reference proteome</keyword>
<reference evidence="13 15" key="1">
    <citation type="submission" date="2016-10" db="EMBL/GenBank/DDBJ databases">
        <authorList>
            <person name="Varghese N."/>
            <person name="Submissions S."/>
        </authorList>
    </citation>
    <scope>NUCLEOTIDE SEQUENCE [LARGE SCALE GENOMIC DNA]</scope>
    <source>
        <strain evidence="7 19">WG10</strain>
        <strain evidence="8 15">WG2</strain>
        <strain evidence="10 13">WG5</strain>
    </source>
</reference>
<dbReference type="OrthoDB" id="9806388at2"/>
<evidence type="ECO:0000313" key="18">
    <source>
        <dbReference type="Proteomes" id="UP000295758"/>
    </source>
</evidence>
<dbReference type="Proteomes" id="UP000247389">
    <property type="component" value="Unassembled WGS sequence"/>
</dbReference>
<evidence type="ECO:0000313" key="14">
    <source>
        <dbReference type="Proteomes" id="UP000198945"/>
    </source>
</evidence>
<evidence type="ECO:0000313" key="10">
    <source>
        <dbReference type="EMBL" id="SES62020.1"/>
    </source>
</evidence>
<dbReference type="EMBL" id="FNEH01000001">
    <property type="protein sequence ID" value="SDI04098.1"/>
    <property type="molecule type" value="Genomic_DNA"/>
</dbReference>
<comment type="similarity">
    <text evidence="1">Belongs to the peptidase M24B family.</text>
</comment>
<dbReference type="GO" id="GO:0046872">
    <property type="term" value="F:metal ion binding"/>
    <property type="evidence" value="ECO:0007669"/>
    <property type="project" value="UniProtKB-KW"/>
</dbReference>
<reference evidence="11 18" key="4">
    <citation type="submission" date="2019-03" db="EMBL/GenBank/DDBJ databases">
        <title>Deep subsurface shale carbon reservoir microbial communities from Ohio and West Virginia, USA.</title>
        <authorList>
            <person name="Wrighton K."/>
        </authorList>
    </citation>
    <scope>NUCLEOTIDE SEQUENCE [LARGE SCALE GENOMIC DNA]</scope>
    <source>
        <strain evidence="11 18">UTICA-S4D12</strain>
    </source>
</reference>
<evidence type="ECO:0000313" key="7">
    <source>
        <dbReference type="EMBL" id="SDB99852.1"/>
    </source>
</evidence>
<dbReference type="EMBL" id="SOAA01000009">
    <property type="protein sequence ID" value="TDS31702.1"/>
    <property type="molecule type" value="Genomic_DNA"/>
</dbReference>
<dbReference type="PROSITE" id="PS00491">
    <property type="entry name" value="PROLINE_PEPTIDASE"/>
    <property type="match status" value="1"/>
</dbReference>
<protein>
    <submittedName>
        <fullName evidence="7">Xaa-Pro aminopeptidase</fullName>
    </submittedName>
</protein>
<evidence type="ECO:0000256" key="3">
    <source>
        <dbReference type="ARBA" id="ARBA00022801"/>
    </source>
</evidence>
<dbReference type="GeneID" id="57012290"/>
<dbReference type="CDD" id="cd01092">
    <property type="entry name" value="APP-like"/>
    <property type="match status" value="1"/>
</dbReference>
<evidence type="ECO:0000313" key="17">
    <source>
        <dbReference type="Proteomes" id="UP000295472"/>
    </source>
</evidence>
<dbReference type="Proteomes" id="UP000198945">
    <property type="component" value="Unassembled WGS sequence"/>
</dbReference>
<dbReference type="EMBL" id="FMYT01000001">
    <property type="protein sequence ID" value="SDB99852.1"/>
    <property type="molecule type" value="Genomic_DNA"/>
</dbReference>
<evidence type="ECO:0000256" key="2">
    <source>
        <dbReference type="ARBA" id="ARBA00022723"/>
    </source>
</evidence>
<dbReference type="Gene3D" id="3.90.230.10">
    <property type="entry name" value="Creatinase/methionine aminopeptidase superfamily"/>
    <property type="match status" value="1"/>
</dbReference>
<dbReference type="Pfam" id="PF00557">
    <property type="entry name" value="Peptidase_M24"/>
    <property type="match status" value="1"/>
</dbReference>
<evidence type="ECO:0000259" key="4">
    <source>
        <dbReference type="Pfam" id="PF00557"/>
    </source>
</evidence>
<dbReference type="Proteomes" id="UP000198612">
    <property type="component" value="Unassembled WGS sequence"/>
</dbReference>
<dbReference type="SUPFAM" id="SSF53092">
    <property type="entry name" value="Creatinase/prolidase N-terminal domain"/>
    <property type="match status" value="1"/>
</dbReference>
<dbReference type="PRINTS" id="PR00599">
    <property type="entry name" value="MAPEPTIDASE"/>
</dbReference>
<keyword evidence="7" id="KW-0031">Aminopeptidase</keyword>
<dbReference type="STRING" id="54121.SAMN04515653_10785"/>
<evidence type="ECO:0000313" key="8">
    <source>
        <dbReference type="EMBL" id="SDE68181.1"/>
    </source>
</evidence>
<dbReference type="InterPro" id="IPR050659">
    <property type="entry name" value="Peptidase_M24B"/>
</dbReference>
<dbReference type="Pfam" id="PF01321">
    <property type="entry name" value="Creatinase_N"/>
    <property type="match status" value="1"/>
</dbReference>
<dbReference type="GO" id="GO:0008235">
    <property type="term" value="F:metalloexopeptidase activity"/>
    <property type="evidence" value="ECO:0007669"/>
    <property type="project" value="UniProtKB-ARBA"/>
</dbReference>
<evidence type="ECO:0000313" key="9">
    <source>
        <dbReference type="EMBL" id="SDI04098.1"/>
    </source>
</evidence>
<keyword evidence="2" id="KW-0479">Metal-binding</keyword>
<dbReference type="EMBL" id="QICM01000012">
    <property type="protein sequence ID" value="PXV65979.1"/>
    <property type="molecule type" value="Genomic_DNA"/>
</dbReference>
<accession>A0A1G6I005</accession>
<dbReference type="Proteomes" id="UP000324896">
    <property type="component" value="Unassembled WGS sequence"/>
</dbReference>
<dbReference type="RefSeq" id="WP_073155781.1">
    <property type="nucleotide sequence ID" value="NZ_FMYT01000001.1"/>
</dbReference>
<dbReference type="InterPro" id="IPR029149">
    <property type="entry name" value="Creatin/AminoP/Spt16_N"/>
</dbReference>
<keyword evidence="7" id="KW-0645">Protease</keyword>
<dbReference type="FunFam" id="3.90.230.10:FF:000014">
    <property type="entry name" value="Aminopeptidase P family protein"/>
    <property type="match status" value="1"/>
</dbReference>
<dbReference type="InterPro" id="IPR000994">
    <property type="entry name" value="Pept_M24"/>
</dbReference>
<feature type="domain" description="Creatinase N-terminal" evidence="5">
    <location>
        <begin position="4"/>
        <end position="129"/>
    </location>
</feature>
<evidence type="ECO:0000313" key="6">
    <source>
        <dbReference type="EMBL" id="PXV65979.1"/>
    </source>
</evidence>
<evidence type="ECO:0000313" key="13">
    <source>
        <dbReference type="Proteomes" id="UP000198612"/>
    </source>
</evidence>
<dbReference type="Gene3D" id="3.40.350.10">
    <property type="entry name" value="Creatinase/prolidase N-terminal domain"/>
    <property type="match status" value="1"/>
</dbReference>
<evidence type="ECO:0000313" key="16">
    <source>
        <dbReference type="Proteomes" id="UP000247389"/>
    </source>
</evidence>
<dbReference type="InterPro" id="IPR001714">
    <property type="entry name" value="Pept_M24_MAP"/>
</dbReference>